<sequence>MRSEQERKTDRKLPIYRKCWKKRKERVIVSLIARFKCGRCKIYGGAEENATHVLTECQNSQGDLMFEEFLSRKGSELGMRKIVEQRKKGKRKREERGLIRQSRAKDNQRRVITNV</sequence>
<proteinExistence type="predicted"/>
<reference evidence="2 3" key="1">
    <citation type="submission" date="2015-07" db="EMBL/GenBank/DDBJ databases">
        <title>The genome of Habropoda laboriosa.</title>
        <authorList>
            <person name="Pan H."/>
            <person name="Kapheim K."/>
        </authorList>
    </citation>
    <scope>NUCLEOTIDE SEQUENCE [LARGE SCALE GENOMIC DNA]</scope>
    <source>
        <strain evidence="2">0110345459</strain>
    </source>
</reference>
<dbReference type="AlphaFoldDB" id="A0A0L7QMF1"/>
<feature type="region of interest" description="Disordered" evidence="1">
    <location>
        <begin position="83"/>
        <end position="115"/>
    </location>
</feature>
<accession>A0A0L7QMF1</accession>
<organism evidence="2 3">
    <name type="scientific">Habropoda laboriosa</name>
    <dbReference type="NCBI Taxonomy" id="597456"/>
    <lineage>
        <taxon>Eukaryota</taxon>
        <taxon>Metazoa</taxon>
        <taxon>Ecdysozoa</taxon>
        <taxon>Arthropoda</taxon>
        <taxon>Hexapoda</taxon>
        <taxon>Insecta</taxon>
        <taxon>Pterygota</taxon>
        <taxon>Neoptera</taxon>
        <taxon>Endopterygota</taxon>
        <taxon>Hymenoptera</taxon>
        <taxon>Apocrita</taxon>
        <taxon>Aculeata</taxon>
        <taxon>Apoidea</taxon>
        <taxon>Anthophila</taxon>
        <taxon>Apidae</taxon>
        <taxon>Habropoda</taxon>
    </lineage>
</organism>
<dbReference type="EMBL" id="KQ414894">
    <property type="protein sequence ID" value="KOC59770.1"/>
    <property type="molecule type" value="Genomic_DNA"/>
</dbReference>
<evidence type="ECO:0000256" key="1">
    <source>
        <dbReference type="SAM" id="MobiDB-lite"/>
    </source>
</evidence>
<name>A0A0L7QMF1_9HYME</name>
<dbReference type="Proteomes" id="UP000053825">
    <property type="component" value="Unassembled WGS sequence"/>
</dbReference>
<evidence type="ECO:0000313" key="2">
    <source>
        <dbReference type="EMBL" id="KOC59770.1"/>
    </source>
</evidence>
<protein>
    <submittedName>
        <fullName evidence="2">Uncharacterized protein</fullName>
    </submittedName>
</protein>
<feature type="compositionally biased region" description="Basic and acidic residues" evidence="1">
    <location>
        <begin position="83"/>
        <end position="109"/>
    </location>
</feature>
<keyword evidence="3" id="KW-1185">Reference proteome</keyword>
<gene>
    <name evidence="2" type="ORF">WH47_09751</name>
</gene>
<evidence type="ECO:0000313" key="3">
    <source>
        <dbReference type="Proteomes" id="UP000053825"/>
    </source>
</evidence>